<gene>
    <name evidence="2" type="ORF">AFUS01_LOCUS21289</name>
</gene>
<dbReference type="EMBL" id="CAJVCH010237697">
    <property type="protein sequence ID" value="CAG7732802.1"/>
    <property type="molecule type" value="Genomic_DNA"/>
</dbReference>
<reference evidence="2" key="1">
    <citation type="submission" date="2021-06" db="EMBL/GenBank/DDBJ databases">
        <authorList>
            <person name="Hodson N. C."/>
            <person name="Mongue J. A."/>
            <person name="Jaron S. K."/>
        </authorList>
    </citation>
    <scope>NUCLEOTIDE SEQUENCE</scope>
</reference>
<proteinExistence type="predicted"/>
<name>A0A8J2KAY3_9HEXA</name>
<keyword evidence="3" id="KW-1185">Reference proteome</keyword>
<dbReference type="AlphaFoldDB" id="A0A8J2KAY3"/>
<keyword evidence="1" id="KW-1133">Transmembrane helix</keyword>
<organism evidence="2 3">
    <name type="scientific">Allacma fusca</name>
    <dbReference type="NCBI Taxonomy" id="39272"/>
    <lineage>
        <taxon>Eukaryota</taxon>
        <taxon>Metazoa</taxon>
        <taxon>Ecdysozoa</taxon>
        <taxon>Arthropoda</taxon>
        <taxon>Hexapoda</taxon>
        <taxon>Collembola</taxon>
        <taxon>Symphypleona</taxon>
        <taxon>Sminthuridae</taxon>
        <taxon>Allacma</taxon>
    </lineage>
</organism>
<comment type="caution">
    <text evidence="2">The sequence shown here is derived from an EMBL/GenBank/DDBJ whole genome shotgun (WGS) entry which is preliminary data.</text>
</comment>
<evidence type="ECO:0000313" key="3">
    <source>
        <dbReference type="Proteomes" id="UP000708208"/>
    </source>
</evidence>
<feature type="transmembrane region" description="Helical" evidence="1">
    <location>
        <begin position="200"/>
        <end position="222"/>
    </location>
</feature>
<evidence type="ECO:0000313" key="2">
    <source>
        <dbReference type="EMBL" id="CAG7732802.1"/>
    </source>
</evidence>
<evidence type="ECO:0000256" key="1">
    <source>
        <dbReference type="SAM" id="Phobius"/>
    </source>
</evidence>
<keyword evidence="1" id="KW-0812">Transmembrane</keyword>
<feature type="non-terminal residue" evidence="2">
    <location>
        <position position="1"/>
    </location>
</feature>
<protein>
    <submittedName>
        <fullName evidence="2">Uncharacterized protein</fullName>
    </submittedName>
</protein>
<accession>A0A8J2KAY3</accession>
<feature type="transmembrane region" description="Helical" evidence="1">
    <location>
        <begin position="50"/>
        <end position="72"/>
    </location>
</feature>
<feature type="transmembrane region" description="Helical" evidence="1">
    <location>
        <begin position="92"/>
        <end position="125"/>
    </location>
</feature>
<feature type="transmembrane region" description="Helical" evidence="1">
    <location>
        <begin position="173"/>
        <end position="194"/>
    </location>
</feature>
<dbReference type="Proteomes" id="UP000708208">
    <property type="component" value="Unassembled WGS sequence"/>
</dbReference>
<keyword evidence="1" id="KW-0472">Membrane</keyword>
<sequence length="299" mass="33822">VRPGIILAKLYRNINKAEKSPKSPVFLFPGAVSSSAAHQKIYDRSYQELLTMYNAPLLLGIPGVHMIIFLIIPNGPNFLYQYIPHPHKALSTLVLCAVFEFYVLTLWLSIGVLFVFILMLCFYTVIQKIDGGLEMIRECKVKNFGDATTLMKVYKNLRNIQLLLQEFNNASEYMIFAGKMILLYESIFLGFAGIHLLSEHMLLGIMFSILTIVPTVTYLSLFGRAFRIPCKMQELKGAMKESAGQYLRGFEKGLMMKSIGSIRCVGIRSGQFNYIERASALLFIDFVTQTIVQLLLTAK</sequence>